<evidence type="ECO:0000313" key="6">
    <source>
        <dbReference type="EMBL" id="TNJ35532.1"/>
    </source>
</evidence>
<keyword evidence="3" id="KW-0472">Membrane</keyword>
<dbReference type="Pfam" id="PF26002">
    <property type="entry name" value="Beta-barrel_AprE"/>
    <property type="match status" value="1"/>
</dbReference>
<evidence type="ECO:0000256" key="1">
    <source>
        <dbReference type="ARBA" id="ARBA00009477"/>
    </source>
</evidence>
<keyword evidence="3" id="KW-0812">Transmembrane</keyword>
<accession>A0A5C4RX42</accession>
<sequence>MSLPLFRTEALQARRHSWLGEVVLDQPVSARALAVGVLLACAGVVWLLACGDYTRRTRVVGQLVPTQGLATVVAPVSGVVADLPVQEGQRLLPGDVLAQLVVPGATRDVGNTRDSVERSLLARREGARSGYRAQRERLRAQADGLQAQAALVGSELGQIEAELVTRRQQQGLAEQALQKFRRLHAQRYVTDLQLQQQENQTLDLQAAVQALQRQRAAAGQRRAQLQQALREVPQELAASEAAELRELSALEQERIELRARGEAVVTAPIAGAVGVLFVHAGQAVQAGQPLLALLPASSQLEAHLAVPGAAIGFIAPGDEVRLRYAAYPHQKFGQHRGRVARISRNALAAGEGGGEPTYRVVVALERQSVRAAGTERPLRPGLVLEADILGERRRLWEWLVEPLQTLRGQLAAAGNGRADVSADGGAAIEASAHSAAAHASMQVKTVRAMAPRRGLAVAATSIRRRSREPTAPWFRLATYLGRRGEVGPPAISGLSTRDVPCVN</sequence>
<protein>
    <submittedName>
        <fullName evidence="6">HlyD family efflux transporter periplasmic adaptor subunit</fullName>
    </submittedName>
</protein>
<keyword evidence="2" id="KW-0175">Coiled coil</keyword>
<comment type="caution">
    <text evidence="6">The sequence shown here is derived from an EMBL/GenBank/DDBJ whole genome shotgun (WGS) entry which is preliminary data.</text>
</comment>
<dbReference type="PANTHER" id="PTHR30386">
    <property type="entry name" value="MEMBRANE FUSION SUBUNIT OF EMRAB-TOLC MULTIDRUG EFFLUX PUMP"/>
    <property type="match status" value="1"/>
</dbReference>
<dbReference type="PANTHER" id="PTHR30386:SF28">
    <property type="entry name" value="EXPORTED PROTEIN"/>
    <property type="match status" value="1"/>
</dbReference>
<dbReference type="InterPro" id="IPR058625">
    <property type="entry name" value="MdtA-like_BSH"/>
</dbReference>
<dbReference type="RefSeq" id="WP_139447069.1">
    <property type="nucleotide sequence ID" value="NZ_SMDR01000001.1"/>
</dbReference>
<evidence type="ECO:0000256" key="2">
    <source>
        <dbReference type="SAM" id="Coils"/>
    </source>
</evidence>
<dbReference type="InterPro" id="IPR058982">
    <property type="entry name" value="Beta-barrel_AprE"/>
</dbReference>
<evidence type="ECO:0000259" key="5">
    <source>
        <dbReference type="Pfam" id="PF26002"/>
    </source>
</evidence>
<evidence type="ECO:0000259" key="4">
    <source>
        <dbReference type="Pfam" id="PF25917"/>
    </source>
</evidence>
<proteinExistence type="inferred from homology"/>
<dbReference type="InterPro" id="IPR011053">
    <property type="entry name" value="Single_hybrid_motif"/>
</dbReference>
<dbReference type="Pfam" id="PF25917">
    <property type="entry name" value="BSH_RND"/>
    <property type="match status" value="1"/>
</dbReference>
<organism evidence="6 7">
    <name type="scientific">Arenimonas terrae</name>
    <dbReference type="NCBI Taxonomy" id="2546226"/>
    <lineage>
        <taxon>Bacteria</taxon>
        <taxon>Pseudomonadati</taxon>
        <taxon>Pseudomonadota</taxon>
        <taxon>Gammaproteobacteria</taxon>
        <taxon>Lysobacterales</taxon>
        <taxon>Lysobacteraceae</taxon>
        <taxon>Arenimonas</taxon>
    </lineage>
</organism>
<keyword evidence="7" id="KW-1185">Reference proteome</keyword>
<dbReference type="Gene3D" id="2.40.30.170">
    <property type="match status" value="1"/>
</dbReference>
<dbReference type="EMBL" id="SMDR01000001">
    <property type="protein sequence ID" value="TNJ35532.1"/>
    <property type="molecule type" value="Genomic_DNA"/>
</dbReference>
<feature type="transmembrane region" description="Helical" evidence="3">
    <location>
        <begin position="28"/>
        <end position="49"/>
    </location>
</feature>
<dbReference type="OrthoDB" id="9775513at2"/>
<feature type="domain" description="Multidrug resistance protein MdtA-like barrel-sandwich hybrid" evidence="4">
    <location>
        <begin position="70"/>
        <end position="291"/>
    </location>
</feature>
<gene>
    <name evidence="6" type="ORF">E1B00_07230</name>
</gene>
<feature type="coiled-coil region" evidence="2">
    <location>
        <begin position="194"/>
        <end position="260"/>
    </location>
</feature>
<feature type="domain" description="AprE-like beta-barrel" evidence="5">
    <location>
        <begin position="303"/>
        <end position="389"/>
    </location>
</feature>
<dbReference type="InterPro" id="IPR050739">
    <property type="entry name" value="MFP"/>
</dbReference>
<dbReference type="Gene3D" id="2.40.50.100">
    <property type="match status" value="1"/>
</dbReference>
<dbReference type="Proteomes" id="UP000305760">
    <property type="component" value="Unassembled WGS sequence"/>
</dbReference>
<keyword evidence="3" id="KW-1133">Transmembrane helix</keyword>
<dbReference type="AlphaFoldDB" id="A0A5C4RX42"/>
<comment type="similarity">
    <text evidence="1">Belongs to the membrane fusion protein (MFP) (TC 8.A.1) family.</text>
</comment>
<dbReference type="SUPFAM" id="SSF51230">
    <property type="entry name" value="Single hybrid motif"/>
    <property type="match status" value="1"/>
</dbReference>
<dbReference type="PRINTS" id="PR01490">
    <property type="entry name" value="RTXTOXIND"/>
</dbReference>
<evidence type="ECO:0000256" key="3">
    <source>
        <dbReference type="SAM" id="Phobius"/>
    </source>
</evidence>
<evidence type="ECO:0000313" key="7">
    <source>
        <dbReference type="Proteomes" id="UP000305760"/>
    </source>
</evidence>
<name>A0A5C4RX42_9GAMM</name>
<reference evidence="6 7" key="1">
    <citation type="submission" date="2019-03" db="EMBL/GenBank/DDBJ databases">
        <title>Arenimonas daejeonensis sp. nov., isolated from compost.</title>
        <authorList>
            <person name="Jeon C.O."/>
        </authorList>
    </citation>
    <scope>NUCLEOTIDE SEQUENCE [LARGE SCALE GENOMIC DNA]</scope>
    <source>
        <strain evidence="6 7">R29</strain>
    </source>
</reference>